<dbReference type="InterPro" id="IPR006458">
    <property type="entry name" value="Ovate_C"/>
</dbReference>
<dbReference type="GO" id="GO:0045892">
    <property type="term" value="P:negative regulation of DNA-templated transcription"/>
    <property type="evidence" value="ECO:0007669"/>
    <property type="project" value="UniProtKB-UniRule"/>
</dbReference>
<dbReference type="RefSeq" id="XP_024389397.1">
    <property type="nucleotide sequence ID" value="XM_024533629.2"/>
</dbReference>
<gene>
    <name evidence="9" type="primary">LOC112288901</name>
</gene>
<evidence type="ECO:0000256" key="2">
    <source>
        <dbReference type="ARBA" id="ARBA00022491"/>
    </source>
</evidence>
<name>A0A7I4FAG6_PHYPA</name>
<evidence type="ECO:0000259" key="8">
    <source>
        <dbReference type="PROSITE" id="PS51754"/>
    </source>
</evidence>
<accession>A0A7I4FAG6</accession>
<evidence type="ECO:0000256" key="3">
    <source>
        <dbReference type="ARBA" id="ARBA00023015"/>
    </source>
</evidence>
<evidence type="ECO:0000256" key="5">
    <source>
        <dbReference type="ARBA" id="ARBA00023242"/>
    </source>
</evidence>
<comment type="subcellular location">
    <subcellularLocation>
        <location evidence="1 6">Nucleus</location>
    </subcellularLocation>
</comment>
<dbReference type="GO" id="GO:0005634">
    <property type="term" value="C:nucleus"/>
    <property type="evidence" value="ECO:0007669"/>
    <property type="project" value="UniProtKB-SubCell"/>
</dbReference>
<evidence type="ECO:0000256" key="1">
    <source>
        <dbReference type="ARBA" id="ARBA00004123"/>
    </source>
</evidence>
<dbReference type="InParanoid" id="A0A7I4FAG6"/>
<feature type="domain" description="OVATE" evidence="8">
    <location>
        <begin position="414"/>
        <end position="474"/>
    </location>
</feature>
<feature type="compositionally biased region" description="Polar residues" evidence="7">
    <location>
        <begin position="184"/>
        <end position="194"/>
    </location>
</feature>
<dbReference type="EMBL" id="ABEU02000001">
    <property type="status" value="NOT_ANNOTATED_CDS"/>
    <property type="molecule type" value="Genomic_DNA"/>
</dbReference>
<dbReference type="FunCoup" id="A0A7I4FAG6">
    <property type="interactions" value="68"/>
</dbReference>
<reference evidence="9 10" key="2">
    <citation type="journal article" date="2018" name="Plant J.">
        <title>The Physcomitrella patens chromosome-scale assembly reveals moss genome structure and evolution.</title>
        <authorList>
            <person name="Lang D."/>
            <person name="Ullrich K.K."/>
            <person name="Murat F."/>
            <person name="Fuchs J."/>
            <person name="Jenkins J."/>
            <person name="Haas F.B."/>
            <person name="Piednoel M."/>
            <person name="Gundlach H."/>
            <person name="Van Bel M."/>
            <person name="Meyberg R."/>
            <person name="Vives C."/>
            <person name="Morata J."/>
            <person name="Symeonidi A."/>
            <person name="Hiss M."/>
            <person name="Muchero W."/>
            <person name="Kamisugi Y."/>
            <person name="Saleh O."/>
            <person name="Blanc G."/>
            <person name="Decker E.L."/>
            <person name="van Gessel N."/>
            <person name="Grimwood J."/>
            <person name="Hayes R.D."/>
            <person name="Graham S.W."/>
            <person name="Gunter L.E."/>
            <person name="McDaniel S.F."/>
            <person name="Hoernstein S.N.W."/>
            <person name="Larsson A."/>
            <person name="Li F.W."/>
            <person name="Perroud P.F."/>
            <person name="Phillips J."/>
            <person name="Ranjan P."/>
            <person name="Rokshar D.S."/>
            <person name="Rothfels C.J."/>
            <person name="Schneider L."/>
            <person name="Shu S."/>
            <person name="Stevenson D.W."/>
            <person name="Thummler F."/>
            <person name="Tillich M."/>
            <person name="Villarreal Aguilar J.C."/>
            <person name="Widiez T."/>
            <person name="Wong G.K."/>
            <person name="Wymore A."/>
            <person name="Zhang Y."/>
            <person name="Zimmer A.D."/>
            <person name="Quatrano R.S."/>
            <person name="Mayer K.F.X."/>
            <person name="Goodstein D."/>
            <person name="Casacuberta J.M."/>
            <person name="Vandepoele K."/>
            <person name="Reski R."/>
            <person name="Cuming A.C."/>
            <person name="Tuskan G.A."/>
            <person name="Maumus F."/>
            <person name="Salse J."/>
            <person name="Schmutz J."/>
            <person name="Rensing S.A."/>
        </authorList>
    </citation>
    <scope>NUCLEOTIDE SEQUENCE [LARGE SCALE GENOMIC DNA]</scope>
    <source>
        <strain evidence="9 10">cv. Gransden 2004</strain>
    </source>
</reference>
<dbReference type="GeneID" id="112288901"/>
<dbReference type="AlphaFoldDB" id="A0A7I4FAG6"/>
<keyword evidence="10" id="KW-1185">Reference proteome</keyword>
<evidence type="ECO:0000256" key="4">
    <source>
        <dbReference type="ARBA" id="ARBA00023163"/>
    </source>
</evidence>
<feature type="region of interest" description="Disordered" evidence="7">
    <location>
        <begin position="170"/>
        <end position="201"/>
    </location>
</feature>
<protein>
    <recommendedName>
        <fullName evidence="6">Transcription repressor</fullName>
    </recommendedName>
    <alternativeName>
        <fullName evidence="6">Ovate family protein</fullName>
    </alternativeName>
</protein>
<evidence type="ECO:0000256" key="6">
    <source>
        <dbReference type="RuleBase" id="RU367028"/>
    </source>
</evidence>
<keyword evidence="5 6" id="KW-0539">Nucleus</keyword>
<keyword evidence="4 6" id="KW-0804">Transcription</keyword>
<comment type="function">
    <text evidence="6">Transcriptional repressor that regulates multiple aspects of plant growth and development.</text>
</comment>
<dbReference type="EnsemblPlants" id="Pp3c1_110V3.2">
    <property type="protein sequence ID" value="Pp3c1_110V3.2"/>
    <property type="gene ID" value="Pp3c1_110"/>
</dbReference>
<keyword evidence="2 6" id="KW-0678">Repressor</keyword>
<keyword evidence="3 6" id="KW-0805">Transcription regulation</keyword>
<proteinExistence type="predicted"/>
<reference evidence="9" key="3">
    <citation type="submission" date="2020-12" db="UniProtKB">
        <authorList>
            <consortium name="EnsemblPlants"/>
        </authorList>
    </citation>
    <scope>IDENTIFICATION</scope>
</reference>
<dbReference type="PANTHER" id="PTHR33057">
    <property type="entry name" value="TRANSCRIPTION REPRESSOR OFP7-RELATED"/>
    <property type="match status" value="1"/>
</dbReference>
<organism evidence="9 10">
    <name type="scientific">Physcomitrium patens</name>
    <name type="common">Spreading-leaved earth moss</name>
    <name type="synonym">Physcomitrella patens</name>
    <dbReference type="NCBI Taxonomy" id="3218"/>
    <lineage>
        <taxon>Eukaryota</taxon>
        <taxon>Viridiplantae</taxon>
        <taxon>Streptophyta</taxon>
        <taxon>Embryophyta</taxon>
        <taxon>Bryophyta</taxon>
        <taxon>Bryophytina</taxon>
        <taxon>Bryopsida</taxon>
        <taxon>Funariidae</taxon>
        <taxon>Funariales</taxon>
        <taxon>Funariaceae</taxon>
        <taxon>Physcomitrium</taxon>
    </lineage>
</organism>
<dbReference type="InterPro" id="IPR038933">
    <property type="entry name" value="Ovate"/>
</dbReference>
<dbReference type="Pfam" id="PF04844">
    <property type="entry name" value="Ovate"/>
    <property type="match status" value="1"/>
</dbReference>
<dbReference type="Proteomes" id="UP000006727">
    <property type="component" value="Chromosome 1"/>
</dbReference>
<reference evidence="9 10" key="1">
    <citation type="journal article" date="2008" name="Science">
        <title>The Physcomitrella genome reveals evolutionary insights into the conquest of land by plants.</title>
        <authorList>
            <person name="Rensing S."/>
            <person name="Lang D."/>
            <person name="Zimmer A."/>
            <person name="Terry A."/>
            <person name="Salamov A."/>
            <person name="Shapiro H."/>
            <person name="Nishiyama T."/>
            <person name="Perroud P.-F."/>
            <person name="Lindquist E."/>
            <person name="Kamisugi Y."/>
            <person name="Tanahashi T."/>
            <person name="Sakakibara K."/>
            <person name="Fujita T."/>
            <person name="Oishi K."/>
            <person name="Shin-I T."/>
            <person name="Kuroki Y."/>
            <person name="Toyoda A."/>
            <person name="Suzuki Y."/>
            <person name="Hashimoto A."/>
            <person name="Yamaguchi K."/>
            <person name="Sugano A."/>
            <person name="Kohara Y."/>
            <person name="Fujiyama A."/>
            <person name="Anterola A."/>
            <person name="Aoki S."/>
            <person name="Ashton N."/>
            <person name="Barbazuk W.B."/>
            <person name="Barker E."/>
            <person name="Bennetzen J."/>
            <person name="Bezanilla M."/>
            <person name="Blankenship R."/>
            <person name="Cho S.H."/>
            <person name="Dutcher S."/>
            <person name="Estelle M."/>
            <person name="Fawcett J.A."/>
            <person name="Gundlach H."/>
            <person name="Hanada K."/>
            <person name="Heyl A."/>
            <person name="Hicks K.A."/>
            <person name="Hugh J."/>
            <person name="Lohr M."/>
            <person name="Mayer K."/>
            <person name="Melkozernov A."/>
            <person name="Murata T."/>
            <person name="Nelson D."/>
            <person name="Pils B."/>
            <person name="Prigge M."/>
            <person name="Reiss B."/>
            <person name="Renner T."/>
            <person name="Rombauts S."/>
            <person name="Rushton P."/>
            <person name="Sanderfoot A."/>
            <person name="Schween G."/>
            <person name="Shiu S.-H."/>
            <person name="Stueber K."/>
            <person name="Theodoulou F.L."/>
            <person name="Tu H."/>
            <person name="Van de Peer Y."/>
            <person name="Verrier P.J."/>
            <person name="Waters E."/>
            <person name="Wood A."/>
            <person name="Yang L."/>
            <person name="Cove D."/>
            <person name="Cuming A."/>
            <person name="Hasebe M."/>
            <person name="Lucas S."/>
            <person name="Mishler D.B."/>
            <person name="Reski R."/>
            <person name="Grigoriev I."/>
            <person name="Quatrano R.S."/>
            <person name="Boore J.L."/>
        </authorList>
    </citation>
    <scope>NUCLEOTIDE SEQUENCE [LARGE SCALE GENOMIC DNA]</scope>
    <source>
        <strain evidence="9 10">cv. Gransden 2004</strain>
    </source>
</reference>
<evidence type="ECO:0000313" key="9">
    <source>
        <dbReference type="EnsemblPlants" id="Pp3c1_110V3.2"/>
    </source>
</evidence>
<dbReference type="KEGG" id="ppp:112288901"/>
<sequence length="482" mass="54062">MGPNRKLRRPPKWQDEMAEVRELFKRVDRVRQGGFTGFSTWESPPPSASTLSRNRLRRHRALCSMELSHLNFKEAPFEALNHLQNIRGMCTRIQRQDYPMAQKKKDVDLVHQPPLLRKLEPTKKTQKSRNLKPPFDVGRSCSASGCPQVGARQGKPMAVEYGTYGQVEASTSSVQEEGHRPLSATKSCSRSSTDTGKHHRIPGDPGRCHSKCCCYAPTMCGSWDGSEHPPPCSSMKEKDSLFPTTSSMWCHTRDKEVITTSTTSTSTFSSSSVDYSTSTRCKSSGSCHTSSPLVHSALLHVKLAKEQEKEKPSSRRPIFDYSSHVRNSSIGSWQESSCPVSPSMTPPVVNLVFDSLLPKPSLCFPDPHETTPSPLTDLHLETERIGDTKIIEELEEDTIVRQVAIAAADSPNVLIKHSSDPYNDFHLSMVSMIEEEGLQECEAELEELFQYYLDLNPKGHHEVLHKVIGDIRTDYLLKRSIE</sequence>
<dbReference type="Gramene" id="Pp3c1_110V3.2">
    <property type="protein sequence ID" value="Pp3c1_110V3.2"/>
    <property type="gene ID" value="Pp3c1_110"/>
</dbReference>
<dbReference type="OrthoDB" id="1939625at2759"/>
<dbReference type="NCBIfam" id="TIGR01568">
    <property type="entry name" value="A_thal_3678"/>
    <property type="match status" value="1"/>
</dbReference>
<evidence type="ECO:0000256" key="7">
    <source>
        <dbReference type="SAM" id="MobiDB-lite"/>
    </source>
</evidence>
<dbReference type="PROSITE" id="PS51754">
    <property type="entry name" value="OVATE"/>
    <property type="match status" value="1"/>
</dbReference>
<evidence type="ECO:0000313" key="10">
    <source>
        <dbReference type="Proteomes" id="UP000006727"/>
    </source>
</evidence>
<dbReference type="PANTHER" id="PTHR33057:SF70">
    <property type="entry name" value="TRANSCRIPTION REPRESSOR-RELATED"/>
    <property type="match status" value="1"/>
</dbReference>